<feature type="transmembrane region" description="Helical" evidence="1">
    <location>
        <begin position="32"/>
        <end position="53"/>
    </location>
</feature>
<keyword evidence="1" id="KW-0812">Transmembrane</keyword>
<dbReference type="Pfam" id="PF10710">
    <property type="entry name" value="DUF2512"/>
    <property type="match status" value="1"/>
</dbReference>
<organism evidence="2 3">
    <name type="scientific">Sedimentibacter hydroxybenzoicus DSM 7310</name>
    <dbReference type="NCBI Taxonomy" id="1123245"/>
    <lineage>
        <taxon>Bacteria</taxon>
        <taxon>Bacillati</taxon>
        <taxon>Bacillota</taxon>
        <taxon>Tissierellia</taxon>
        <taxon>Sedimentibacter</taxon>
    </lineage>
</organism>
<feature type="transmembrane region" description="Helical" evidence="1">
    <location>
        <begin position="59"/>
        <end position="76"/>
    </location>
</feature>
<feature type="transmembrane region" description="Helical" evidence="1">
    <location>
        <begin position="6"/>
        <end position="25"/>
    </location>
</feature>
<proteinExistence type="predicted"/>
<sequence length="126" mass="13856">MRTTLVILAKFLITLVASWVSFIIIDVNSFEMVLMVAIAGTVINYALGDLVILPSMGNVIAAVGDGILAAATAYLFDMFSYNFITSATGLIIFAAIIGTCEYFFHIYLIKDDKVQPNEFHREPPLE</sequence>
<keyword evidence="1" id="KW-0472">Membrane</keyword>
<keyword evidence="1" id="KW-1133">Transmembrane helix</keyword>
<reference evidence="2" key="1">
    <citation type="submission" date="2020-07" db="EMBL/GenBank/DDBJ databases">
        <title>Genomic analysis of a strain of Sedimentibacter Hydroxybenzoicus DSM7310.</title>
        <authorList>
            <person name="Ma S."/>
        </authorList>
    </citation>
    <scope>NUCLEOTIDE SEQUENCE</scope>
    <source>
        <strain evidence="2">DSM 7310</strain>
    </source>
</reference>
<dbReference type="AlphaFoldDB" id="A0A974BN44"/>
<name>A0A974BN44_SEDHY</name>
<dbReference type="InterPro" id="IPR019649">
    <property type="entry name" value="DUF2512"/>
</dbReference>
<comment type="caution">
    <text evidence="2">The sequence shown here is derived from an EMBL/GenBank/DDBJ whole genome shotgun (WGS) entry which is preliminary data.</text>
</comment>
<dbReference type="RefSeq" id="WP_179239752.1">
    <property type="nucleotide sequence ID" value="NZ_JACBNQ010000038.1"/>
</dbReference>
<evidence type="ECO:0000313" key="3">
    <source>
        <dbReference type="Proteomes" id="UP000611629"/>
    </source>
</evidence>
<protein>
    <submittedName>
        <fullName evidence="2">DUF2512 family protein</fullName>
    </submittedName>
</protein>
<evidence type="ECO:0000256" key="1">
    <source>
        <dbReference type="SAM" id="Phobius"/>
    </source>
</evidence>
<gene>
    <name evidence="2" type="ORF">HZF24_17945</name>
</gene>
<accession>A0A974BN44</accession>
<dbReference type="Proteomes" id="UP000611629">
    <property type="component" value="Unassembled WGS sequence"/>
</dbReference>
<dbReference type="EMBL" id="JACBNQ010000038">
    <property type="protein sequence ID" value="NYB76033.1"/>
    <property type="molecule type" value="Genomic_DNA"/>
</dbReference>
<keyword evidence="3" id="KW-1185">Reference proteome</keyword>
<evidence type="ECO:0000313" key="2">
    <source>
        <dbReference type="EMBL" id="NYB76033.1"/>
    </source>
</evidence>
<feature type="transmembrane region" description="Helical" evidence="1">
    <location>
        <begin position="88"/>
        <end position="109"/>
    </location>
</feature>